<organism evidence="1">
    <name type="scientific">Daucus carota subsp. sativus</name>
    <name type="common">Carrot</name>
    <dbReference type="NCBI Taxonomy" id="79200"/>
    <lineage>
        <taxon>Eukaryota</taxon>
        <taxon>Viridiplantae</taxon>
        <taxon>Streptophyta</taxon>
        <taxon>Embryophyta</taxon>
        <taxon>Tracheophyta</taxon>
        <taxon>Spermatophyta</taxon>
        <taxon>Magnoliopsida</taxon>
        <taxon>eudicotyledons</taxon>
        <taxon>Gunneridae</taxon>
        <taxon>Pentapetalae</taxon>
        <taxon>asterids</taxon>
        <taxon>campanulids</taxon>
        <taxon>Apiales</taxon>
        <taxon>Apiaceae</taxon>
        <taxon>Apioideae</taxon>
        <taxon>Scandiceae</taxon>
        <taxon>Daucinae</taxon>
        <taxon>Daucus</taxon>
        <taxon>Daucus sect. Daucus</taxon>
    </lineage>
</organism>
<name>A0A164ZG09_DAUCS</name>
<dbReference type="EMBL" id="LNRQ01000005">
    <property type="protein sequence ID" value="KZM95874.1"/>
    <property type="molecule type" value="Genomic_DNA"/>
</dbReference>
<dbReference type="Gramene" id="KZM95874">
    <property type="protein sequence ID" value="KZM95874"/>
    <property type="gene ID" value="DCAR_019116"/>
</dbReference>
<proteinExistence type="predicted"/>
<comment type="caution">
    <text evidence="1">The sequence shown here is derived from an EMBL/GenBank/DDBJ whole genome shotgun (WGS) entry which is preliminary data.</text>
</comment>
<evidence type="ECO:0000313" key="1">
    <source>
        <dbReference type="EMBL" id="KZM95874.1"/>
    </source>
</evidence>
<sequence length="340" mass="38382">MENNQVRDAYLEGARMGFDNRFLDKFKDPGSTLFNVFNYDLSMMKIRQNSHDISPSPAVDEVTDLHLKKRKAPAELISSKNKTPVLFDVFNYGTSMMKPYGCSEVANRPSLSSISVLSEKENISPQHQNQAMSRKEDVFDTPFSKREPKAFLKRKPLSVLNGHPLNPLNETLGKNISIQQQALYTANKGKPAEVKKTYHSPQLKESRTLDGCKRKFIAPSASNNIGVRNTRLKTLISESFAEKTPKSTLCSVFSSPPGSSTTVEKDCKKKKSFESIPQALNFDMGKDTTHNDHCLEDAGMYMDKLYKFSIKEPYDNLNAEFLNDEDPWCKERMANKAKGV</sequence>
<reference evidence="1" key="1">
    <citation type="journal article" date="2016" name="Nat. Genet.">
        <title>A high-quality carrot genome assembly provides new insights into carotenoid accumulation and asterid genome evolution.</title>
        <authorList>
            <person name="Iorizzo M."/>
            <person name="Ellison S."/>
            <person name="Senalik D."/>
            <person name="Zeng P."/>
            <person name="Satapoomin P."/>
            <person name="Huang J."/>
            <person name="Bowman M."/>
            <person name="Iovene M."/>
            <person name="Sanseverino W."/>
            <person name="Cavagnaro P."/>
            <person name="Yildiz M."/>
            <person name="Macko-Podgorni A."/>
            <person name="Moranska E."/>
            <person name="Grzebelus E."/>
            <person name="Grzebelus D."/>
            <person name="Ashrafi H."/>
            <person name="Zheng Z."/>
            <person name="Cheng S."/>
            <person name="Spooner D."/>
            <person name="Van Deynze A."/>
            <person name="Simon P."/>
        </authorList>
    </citation>
    <scope>NUCLEOTIDE SEQUENCE [LARGE SCALE GENOMIC DNA]</scope>
    <source>
        <tissue evidence="1">Leaf</tissue>
    </source>
</reference>
<protein>
    <submittedName>
        <fullName evidence="1">Uncharacterized protein</fullName>
    </submittedName>
</protein>
<accession>A0A164ZG09</accession>
<dbReference type="AlphaFoldDB" id="A0A164ZG09"/>
<gene>
    <name evidence="1" type="ORF">DCAR_019116</name>
</gene>